<dbReference type="Proteomes" id="UP000569732">
    <property type="component" value="Unassembled WGS sequence"/>
</dbReference>
<dbReference type="InterPro" id="IPR001437">
    <property type="entry name" value="Tscrpt_elong_fac_GreA/B_C"/>
</dbReference>
<dbReference type="GO" id="GO:0070063">
    <property type="term" value="F:RNA polymerase binding"/>
    <property type="evidence" value="ECO:0007669"/>
    <property type="project" value="InterPro"/>
</dbReference>
<dbReference type="Gene3D" id="1.10.287.180">
    <property type="entry name" value="Transcription elongation factor, GreA/GreB, N-terminal domain"/>
    <property type="match status" value="1"/>
</dbReference>
<dbReference type="FunFam" id="1.10.287.180:FF:000001">
    <property type="entry name" value="Transcription elongation factor GreA"/>
    <property type="match status" value="1"/>
</dbReference>
<dbReference type="InterPro" id="IPR036805">
    <property type="entry name" value="Tscrpt_elong_fac_GreA/B_N_sf"/>
</dbReference>
<accession>A0A853I647</accession>
<dbReference type="PANTHER" id="PTHR30437">
    <property type="entry name" value="TRANSCRIPTION ELONGATION FACTOR GREA"/>
    <property type="match status" value="1"/>
</dbReference>
<comment type="caution">
    <text evidence="7">The sequence shown here is derived from an EMBL/GenBank/DDBJ whole genome shotgun (WGS) entry which is preliminary data.</text>
</comment>
<comment type="similarity">
    <text evidence="4">Belongs to the GreA/GreB family. GreB subfamily.</text>
</comment>
<dbReference type="SUPFAM" id="SSF46557">
    <property type="entry name" value="GreA transcript cleavage protein, N-terminal domain"/>
    <property type="match status" value="1"/>
</dbReference>
<sequence>MSRYRPPQPPSNHYITPAGHARLKEELDYLWRVKRPQVTQAVSEAAALGDRSENAEYIYGKKQLREIDRRVRYLRKRLDKLVVVDQLPSDTSKVYFGAWVQLENEAGEAFTYRIVGPDEFDLKQGLISMDAPLARALLGKQLDDEVVVNTPEGEQTYWIINVRYQVPE</sequence>
<dbReference type="FunFam" id="3.10.50.30:FF:000001">
    <property type="entry name" value="Transcription elongation factor GreA"/>
    <property type="match status" value="1"/>
</dbReference>
<evidence type="ECO:0000256" key="1">
    <source>
        <dbReference type="ARBA" id="ARBA00023015"/>
    </source>
</evidence>
<dbReference type="InterPro" id="IPR018151">
    <property type="entry name" value="TF_GreA/GreB_CS"/>
</dbReference>
<evidence type="ECO:0000259" key="6">
    <source>
        <dbReference type="Pfam" id="PF03449"/>
    </source>
</evidence>
<reference evidence="7 8" key="1">
    <citation type="submission" date="2020-07" db="EMBL/GenBank/DDBJ databases">
        <title>Endozoicomonas sp. nov., isolated from sediment.</title>
        <authorList>
            <person name="Gu T."/>
        </authorList>
    </citation>
    <scope>NUCLEOTIDE SEQUENCE [LARGE SCALE GENOMIC DNA]</scope>
    <source>
        <strain evidence="7 8">SM1973</strain>
    </source>
</reference>
<evidence type="ECO:0000256" key="3">
    <source>
        <dbReference type="ARBA" id="ARBA00023163"/>
    </source>
</evidence>
<keyword evidence="7" id="KW-0648">Protein biosynthesis</keyword>
<dbReference type="NCBIfam" id="NF002506">
    <property type="entry name" value="PRK01885.1"/>
    <property type="match status" value="1"/>
</dbReference>
<feature type="domain" description="Transcription elongation factor GreA/GreB C-terminal" evidence="5">
    <location>
        <begin position="91"/>
        <end position="164"/>
    </location>
</feature>
<dbReference type="PIRSF" id="PIRSF006092">
    <property type="entry name" value="GreA_GreB"/>
    <property type="match status" value="1"/>
</dbReference>
<feature type="domain" description="Transcription elongation factor GreA/GreB N-terminal" evidence="6">
    <location>
        <begin position="14"/>
        <end position="83"/>
    </location>
</feature>
<dbReference type="SUPFAM" id="SSF54534">
    <property type="entry name" value="FKBP-like"/>
    <property type="match status" value="1"/>
</dbReference>
<evidence type="ECO:0000256" key="2">
    <source>
        <dbReference type="ARBA" id="ARBA00023125"/>
    </source>
</evidence>
<evidence type="ECO:0000259" key="5">
    <source>
        <dbReference type="Pfam" id="PF01272"/>
    </source>
</evidence>
<name>A0A853I647_9GAMM</name>
<evidence type="ECO:0000256" key="4">
    <source>
        <dbReference type="HAMAP-Rule" id="MF_00930"/>
    </source>
</evidence>
<keyword evidence="1 4" id="KW-0805">Transcription regulation</keyword>
<gene>
    <name evidence="4 7" type="primary">greB</name>
    <name evidence="7" type="ORF">H0A36_22555</name>
</gene>
<comment type="function">
    <text evidence="4">Necessary for efficient RNA polymerase transcription elongation past template-encoded arresting sites. The arresting sites in DNA have the property of trapping a certain fraction of elongating RNA polymerases that pass through, resulting in locked ternary complexes. Cleavage of the nascent transcript by cleavage factors such as GreA or GreB allows the resumption of elongation from the new 3'terminus. GreB releases sequences of up to 9 nucleotides in length.</text>
</comment>
<protein>
    <recommendedName>
        <fullName evidence="4">Transcription elongation factor GreB</fullName>
    </recommendedName>
    <alternativeName>
        <fullName evidence="4">Transcript cleavage factor GreB</fullName>
    </alternativeName>
</protein>
<keyword evidence="7" id="KW-0251">Elongation factor</keyword>
<dbReference type="HAMAP" id="MF_00930">
    <property type="entry name" value="GreB"/>
    <property type="match status" value="1"/>
</dbReference>
<dbReference type="InterPro" id="IPR022691">
    <property type="entry name" value="Tscrpt_elong_fac_GreA/B_N"/>
</dbReference>
<dbReference type="GO" id="GO:0003677">
    <property type="term" value="F:DNA binding"/>
    <property type="evidence" value="ECO:0007669"/>
    <property type="project" value="UniProtKB-UniRule"/>
</dbReference>
<evidence type="ECO:0000313" key="8">
    <source>
        <dbReference type="Proteomes" id="UP000569732"/>
    </source>
</evidence>
<organism evidence="7 8">
    <name type="scientific">Spartinivicinus marinus</name>
    <dbReference type="NCBI Taxonomy" id="2994442"/>
    <lineage>
        <taxon>Bacteria</taxon>
        <taxon>Pseudomonadati</taxon>
        <taxon>Pseudomonadota</taxon>
        <taxon>Gammaproteobacteria</taxon>
        <taxon>Oceanospirillales</taxon>
        <taxon>Zooshikellaceae</taxon>
        <taxon>Spartinivicinus</taxon>
    </lineage>
</organism>
<dbReference type="HAMAP" id="MF_00105">
    <property type="entry name" value="GreA_GreB"/>
    <property type="match status" value="1"/>
</dbReference>
<dbReference type="Pfam" id="PF01272">
    <property type="entry name" value="GreA_GreB"/>
    <property type="match status" value="1"/>
</dbReference>
<keyword evidence="8" id="KW-1185">Reference proteome</keyword>
<dbReference type="Gene3D" id="3.10.50.30">
    <property type="entry name" value="Transcription elongation factor, GreA/GreB, C-terminal domain"/>
    <property type="match status" value="1"/>
</dbReference>
<keyword evidence="3 4" id="KW-0804">Transcription</keyword>
<proteinExistence type="inferred from homology"/>
<dbReference type="InterPro" id="IPR023459">
    <property type="entry name" value="Tscrpt_elong_fac_GreA/B_fam"/>
</dbReference>
<evidence type="ECO:0000313" key="7">
    <source>
        <dbReference type="EMBL" id="NYZ68803.1"/>
    </source>
</evidence>
<dbReference type="RefSeq" id="WP_180570803.1">
    <property type="nucleotide sequence ID" value="NZ_JACCKB010000051.1"/>
</dbReference>
<dbReference type="NCBIfam" id="TIGR01461">
    <property type="entry name" value="greB"/>
    <property type="match status" value="1"/>
</dbReference>
<dbReference type="GO" id="GO:0003746">
    <property type="term" value="F:translation elongation factor activity"/>
    <property type="evidence" value="ECO:0007669"/>
    <property type="project" value="UniProtKB-KW"/>
</dbReference>
<keyword evidence="2 4" id="KW-0238">DNA-binding</keyword>
<dbReference type="InterPro" id="IPR028624">
    <property type="entry name" value="Tscrpt_elong_fac_GreA/B"/>
</dbReference>
<dbReference type="AlphaFoldDB" id="A0A853I647"/>
<dbReference type="PROSITE" id="PS00829">
    <property type="entry name" value="GREAB_1"/>
    <property type="match status" value="1"/>
</dbReference>
<dbReference type="EMBL" id="JACCKB010000051">
    <property type="protein sequence ID" value="NYZ68803.1"/>
    <property type="molecule type" value="Genomic_DNA"/>
</dbReference>
<dbReference type="Pfam" id="PF03449">
    <property type="entry name" value="GreA_GreB_N"/>
    <property type="match status" value="1"/>
</dbReference>
<dbReference type="GO" id="GO:0032784">
    <property type="term" value="P:regulation of DNA-templated transcription elongation"/>
    <property type="evidence" value="ECO:0007669"/>
    <property type="project" value="UniProtKB-UniRule"/>
</dbReference>
<dbReference type="InterPro" id="IPR006358">
    <property type="entry name" value="Tscrpt_elong_fac_GreB"/>
</dbReference>
<dbReference type="InterPro" id="IPR036953">
    <property type="entry name" value="GreA/GreB_C_sf"/>
</dbReference>
<dbReference type="PANTHER" id="PTHR30437:SF6">
    <property type="entry name" value="TRANSCRIPTION ELONGATION FACTOR GREB"/>
    <property type="match status" value="1"/>
</dbReference>
<dbReference type="GO" id="GO:0006354">
    <property type="term" value="P:DNA-templated transcription elongation"/>
    <property type="evidence" value="ECO:0007669"/>
    <property type="project" value="TreeGrafter"/>
</dbReference>